<feature type="compositionally biased region" description="Polar residues" evidence="3">
    <location>
        <begin position="772"/>
        <end position="790"/>
    </location>
</feature>
<reference evidence="5 6" key="1">
    <citation type="submission" date="2017-01" db="EMBL/GenBank/DDBJ databases">
        <authorList>
            <person name="Mah S.A."/>
            <person name="Swanson W.J."/>
            <person name="Moy G.W."/>
            <person name="Vacquier V.D."/>
        </authorList>
    </citation>
    <scope>NUCLEOTIDE SEQUENCE [LARGE SCALE GENOMIC DNA]</scope>
    <source>
        <strain evidence="5 6">DSM 11589</strain>
    </source>
</reference>
<protein>
    <submittedName>
        <fullName evidence="5">FecR family protein</fullName>
    </submittedName>
</protein>
<dbReference type="Pfam" id="PF04773">
    <property type="entry name" value="FecR"/>
    <property type="match status" value="1"/>
</dbReference>
<evidence type="ECO:0000259" key="4">
    <source>
        <dbReference type="Pfam" id="PF04773"/>
    </source>
</evidence>
<dbReference type="GO" id="GO:0005509">
    <property type="term" value="F:calcium ion binding"/>
    <property type="evidence" value="ECO:0007669"/>
    <property type="project" value="InterPro"/>
</dbReference>
<dbReference type="SUPFAM" id="SSF51120">
    <property type="entry name" value="beta-Roll"/>
    <property type="match status" value="7"/>
</dbReference>
<feature type="region of interest" description="Disordered" evidence="3">
    <location>
        <begin position="401"/>
        <end position="474"/>
    </location>
</feature>
<dbReference type="PANTHER" id="PTHR38340:SF1">
    <property type="entry name" value="S-LAYER PROTEIN"/>
    <property type="match status" value="1"/>
</dbReference>
<dbReference type="RefSeq" id="WP_175616988.1">
    <property type="nucleotide sequence ID" value="NZ_FTOA01000002.1"/>
</dbReference>
<dbReference type="InterPro" id="IPR050557">
    <property type="entry name" value="RTX_toxin/Mannuronan_C5-epim"/>
</dbReference>
<evidence type="ECO:0000256" key="1">
    <source>
        <dbReference type="ARBA" id="ARBA00004613"/>
    </source>
</evidence>
<organism evidence="5 6">
    <name type="scientific">Insolitispirillum peregrinum</name>
    <dbReference type="NCBI Taxonomy" id="80876"/>
    <lineage>
        <taxon>Bacteria</taxon>
        <taxon>Pseudomonadati</taxon>
        <taxon>Pseudomonadota</taxon>
        <taxon>Alphaproteobacteria</taxon>
        <taxon>Rhodospirillales</taxon>
        <taxon>Novispirillaceae</taxon>
        <taxon>Insolitispirillum</taxon>
    </lineage>
</organism>
<feature type="region of interest" description="Disordered" evidence="3">
    <location>
        <begin position="323"/>
        <end position="382"/>
    </location>
</feature>
<evidence type="ECO:0000256" key="3">
    <source>
        <dbReference type="SAM" id="MobiDB-lite"/>
    </source>
</evidence>
<keyword evidence="6" id="KW-1185">Reference proteome</keyword>
<dbReference type="Pfam" id="PF00353">
    <property type="entry name" value="HemolysinCabind"/>
    <property type="match status" value="8"/>
</dbReference>
<keyword evidence="2" id="KW-0964">Secreted</keyword>
<dbReference type="GO" id="GO:0005576">
    <property type="term" value="C:extracellular region"/>
    <property type="evidence" value="ECO:0007669"/>
    <property type="project" value="UniProtKB-SubCell"/>
</dbReference>
<dbReference type="PANTHER" id="PTHR38340">
    <property type="entry name" value="S-LAYER PROTEIN"/>
    <property type="match status" value="1"/>
</dbReference>
<feature type="domain" description="FecR protein" evidence="4">
    <location>
        <begin position="155"/>
        <end position="241"/>
    </location>
</feature>
<gene>
    <name evidence="5" type="ORF">SAMN05421779_102132</name>
</gene>
<dbReference type="InterPro" id="IPR001343">
    <property type="entry name" value="Hemolysn_Ca-bd"/>
</dbReference>
<accession>A0A1N7JDG0</accession>
<evidence type="ECO:0000313" key="5">
    <source>
        <dbReference type="EMBL" id="SIS47358.1"/>
    </source>
</evidence>
<feature type="compositionally biased region" description="Low complexity" evidence="3">
    <location>
        <begin position="328"/>
        <end position="345"/>
    </location>
</feature>
<feature type="compositionally biased region" description="Low complexity" evidence="3">
    <location>
        <begin position="401"/>
        <end position="454"/>
    </location>
</feature>
<dbReference type="InterPro" id="IPR006860">
    <property type="entry name" value="FecR"/>
</dbReference>
<dbReference type="Gene3D" id="2.150.10.10">
    <property type="entry name" value="Serralysin-like metalloprotease, C-terminal"/>
    <property type="match status" value="6"/>
</dbReference>
<dbReference type="PRINTS" id="PR00313">
    <property type="entry name" value="CABNDNGRPT"/>
</dbReference>
<dbReference type="Proteomes" id="UP000185678">
    <property type="component" value="Unassembled WGS sequence"/>
</dbReference>
<feature type="compositionally biased region" description="Gly residues" evidence="3">
    <location>
        <begin position="455"/>
        <end position="467"/>
    </location>
</feature>
<feature type="compositionally biased region" description="Low complexity" evidence="3">
    <location>
        <begin position="361"/>
        <end position="377"/>
    </location>
</feature>
<dbReference type="STRING" id="80876.SAMN05421779_102132"/>
<sequence>MVAAPAPLIPSTAATRLPDGAALAGVNGPVIDGMQASPTVPSASVLQYGTYDRVGNDLVIHGPAGEQVVVENYFHGHTPATLHAPGGFELAGKTVMALAGEHAPVQVADAGGNQQLAQAASPIGTADKLNGTVTVTRVDGSVVTLQAGDVVYQGDVLQTADGSSIGLVMADGTELSLGSKGRIVLDEMVYDAGNGTGHSSVSLVSGVFSFVSGQIAKSSPDGMQIKTPVATIGIRGTSGTIQLGDLALDNDSQIRVILIPDPNGTVGEIQITTMDGRTSTLNTAFNGLNIGQSTLQSFTMTVHDFVGQYGSVIQNLRSDFSSSLGPINNTAPEQNNAPQNNTPAPGENKGSDASGTEKDSSQQASSSSGADSNQNAQDSSSAPIKVVLTDTIVTKTTTSAFSTTTDNDTQTAGDSSGSSTGSSSTGQSGSTGTSTGNVFNNNDNSLNSSTSSGSGTSGGSTGSGSSGGDSSSVSYNGSVIDPHVSGATVFIDYDGDGILDSNEPNTVTASDGSYSLTDSLGIGGQVVSIGGVDTVTGLSIGTLTAPSGSSTVTPLTTLMQNLISSGAASSASQAQSLVASALGLNLSSINLTNYDPVTQLSGSSATQASLILSTGVMVQNVVAMITATLVGAGASESSALEAAFTALATAMDGASGRSFLQDASAISSIISDAASDSSLSGTIDASKVAAAQTAVAQTISSLSAAMETIISSGGSATALLEDLSAAARVAQRDAQADIAAAVADGTAETLSNTYSSSSIASLIAQAREEEVSTSGPIEGTSGNDSLTGTSGADDIQGNDGNDWLSGGAGNDRLYGGNGNDTLLGGSGNDLLNGGSGIDTADYGGSSAALTVNLATGSATSSEVGTDTLSSIEVVIGGSGNDSFTGGSGAETFFGGAGDDTFIASAGDDVLNGGDGTDTLDFGGVSAAVTVNLASGTASSTATGSDSLSSIEVVIGGSGNDSFIGGSGAETFFGGAGNDTFIASAGDDVLNGGDGTDTLDFSAVSAAVTVNLASGTASSTATGSDSLSSIEVVIGGSGNDSFTGGSGAETFFGGAGDDTFIASAGDDVLNGGDGTDTLDFSGVSAAVTVNLATSTASSTATGSDSLSSIEVVIGGSGNDSFTGGSGAETFFGGAGDDTFIASAGDDVLNGGDGTDTLDLSAVSAAVIVNLASGTASSTATGSDSLSSIEVVIGGSGNDSFTGGSGAETFFGGAGDDTFIASAGDDVLNGGDGTDTVDYGNTKVALTVNLANGTASSSESGSDSLSSIEKVIGGSGNDSLTGSSGADTLLGGDGSDTLIGNGGADVLSGGSGNDTLTYTGSEVSLDGGDGSDRLLLNAGSSVALGSLVGVVSTIEIIDLGNHETTLTVTADDVSSLIGGSDWFIVDGGSSDVLALSGEWLSGDIITVDGVTYDSYVQDGTLILVGQELTVEQIIPAVGEVLNVEGSSVLAGTYIHLGIGSDGYLGVGSGVVSETGWETASGGLSMAVDTDGFDQGDASATGDYFLPGTPVEGYSIGYVTTSGTTVLSAHYASSAAVNGSTSAEIDGTDLVATTTATSSDGALSISQVITLGSDATYYTTTVTLTNLTESTMSSIRYMRNADPDMDFDLHRTYLSVNDVLANPSESGVAAVQASGPVSGDHVLYFSDSSSARASANGFENTNPYADNVYGSPSDPNGSSDDIGINMVIDGGTLAPGASVTVSYVTSLNVATNGHDFLVGTSAANVLDGGNGNDILWGLGGADTLLGGNGSDTLIGGLGNDLLTGGNGPDTFLFTAGVGDTTAARIASLGTDVISDFTHGVDSLVLDGETFNLGEAFAYLEQGSSLSDAAVSFGTGSGVIVVGSDSGEGGVELWFTTDSSAATTSNSYQIATLQQADLSTVSQSDIHVG</sequence>
<proteinExistence type="predicted"/>
<evidence type="ECO:0000313" key="6">
    <source>
        <dbReference type="Proteomes" id="UP000185678"/>
    </source>
</evidence>
<dbReference type="PROSITE" id="PS00330">
    <property type="entry name" value="HEMOLYSIN_CALCIUM"/>
    <property type="match status" value="8"/>
</dbReference>
<dbReference type="InterPro" id="IPR011049">
    <property type="entry name" value="Serralysin-like_metalloprot_C"/>
</dbReference>
<evidence type="ECO:0000256" key="2">
    <source>
        <dbReference type="ARBA" id="ARBA00022525"/>
    </source>
</evidence>
<dbReference type="InterPro" id="IPR018511">
    <property type="entry name" value="Hemolysin-typ_Ca-bd_CS"/>
</dbReference>
<feature type="region of interest" description="Disordered" evidence="3">
    <location>
        <begin position="767"/>
        <end position="806"/>
    </location>
</feature>
<comment type="subcellular location">
    <subcellularLocation>
        <location evidence="1">Secreted</location>
    </subcellularLocation>
</comment>
<dbReference type="EMBL" id="FTOA01000002">
    <property type="protein sequence ID" value="SIS47358.1"/>
    <property type="molecule type" value="Genomic_DNA"/>
</dbReference>
<name>A0A1N7JDG0_9PROT</name>